<dbReference type="Gramene" id="PNT67690">
    <property type="protein sequence ID" value="PNT67690"/>
    <property type="gene ID" value="BRADI_3g30651v3"/>
</dbReference>
<sequence length="59" mass="6412">MGLTATSIRPVGFGIWEEFGCGGCGGKQEKGYSLAEYAMGLRLQVDPQIFYACVTTFKQ</sequence>
<reference evidence="2" key="3">
    <citation type="submission" date="2018-08" db="UniProtKB">
        <authorList>
            <consortium name="EnsemblPlants"/>
        </authorList>
    </citation>
    <scope>IDENTIFICATION</scope>
    <source>
        <strain evidence="2">cv. Bd21</strain>
    </source>
</reference>
<evidence type="ECO:0000313" key="3">
    <source>
        <dbReference type="Proteomes" id="UP000008810"/>
    </source>
</evidence>
<name>A0A2K2D080_BRADI</name>
<dbReference type="EMBL" id="CM000882">
    <property type="protein sequence ID" value="PNT67690.1"/>
    <property type="molecule type" value="Genomic_DNA"/>
</dbReference>
<protein>
    <submittedName>
        <fullName evidence="1 2">Uncharacterized protein</fullName>
    </submittedName>
</protein>
<dbReference type="Proteomes" id="UP000008810">
    <property type="component" value="Chromosome 3"/>
</dbReference>
<proteinExistence type="predicted"/>
<dbReference type="EnsemblPlants" id="PNT67690">
    <property type="protein sequence ID" value="PNT67690"/>
    <property type="gene ID" value="BRADI_3g30651v3"/>
</dbReference>
<gene>
    <name evidence="1" type="ORF">BRADI_3g30651v3</name>
</gene>
<organism evidence="1">
    <name type="scientific">Brachypodium distachyon</name>
    <name type="common">Purple false brome</name>
    <name type="synonym">Trachynia distachya</name>
    <dbReference type="NCBI Taxonomy" id="15368"/>
    <lineage>
        <taxon>Eukaryota</taxon>
        <taxon>Viridiplantae</taxon>
        <taxon>Streptophyta</taxon>
        <taxon>Embryophyta</taxon>
        <taxon>Tracheophyta</taxon>
        <taxon>Spermatophyta</taxon>
        <taxon>Magnoliopsida</taxon>
        <taxon>Liliopsida</taxon>
        <taxon>Poales</taxon>
        <taxon>Poaceae</taxon>
        <taxon>BOP clade</taxon>
        <taxon>Pooideae</taxon>
        <taxon>Stipodae</taxon>
        <taxon>Brachypodieae</taxon>
        <taxon>Brachypodium</taxon>
    </lineage>
</organism>
<evidence type="ECO:0000313" key="2">
    <source>
        <dbReference type="EnsemblPlants" id="PNT67690"/>
    </source>
</evidence>
<dbReference type="AlphaFoldDB" id="A0A2K2D080"/>
<dbReference type="InParanoid" id="A0A2K2D080"/>
<reference evidence="1 2" key="1">
    <citation type="journal article" date="2010" name="Nature">
        <title>Genome sequencing and analysis of the model grass Brachypodium distachyon.</title>
        <authorList>
            <consortium name="International Brachypodium Initiative"/>
        </authorList>
    </citation>
    <scope>NUCLEOTIDE SEQUENCE [LARGE SCALE GENOMIC DNA]</scope>
    <source>
        <strain evidence="1 2">Bd21</strain>
    </source>
</reference>
<reference evidence="1" key="2">
    <citation type="submission" date="2017-06" db="EMBL/GenBank/DDBJ databases">
        <title>WGS assembly of Brachypodium distachyon.</title>
        <authorList>
            <consortium name="The International Brachypodium Initiative"/>
            <person name="Lucas S."/>
            <person name="Harmon-Smith M."/>
            <person name="Lail K."/>
            <person name="Tice H."/>
            <person name="Grimwood J."/>
            <person name="Bruce D."/>
            <person name="Barry K."/>
            <person name="Shu S."/>
            <person name="Lindquist E."/>
            <person name="Wang M."/>
            <person name="Pitluck S."/>
            <person name="Vogel J.P."/>
            <person name="Garvin D.F."/>
            <person name="Mockler T.C."/>
            <person name="Schmutz J."/>
            <person name="Rokhsar D."/>
            <person name="Bevan M.W."/>
        </authorList>
    </citation>
    <scope>NUCLEOTIDE SEQUENCE</scope>
    <source>
        <strain evidence="1">Bd21</strain>
    </source>
</reference>
<keyword evidence="3" id="KW-1185">Reference proteome</keyword>
<accession>A0A2K2D080</accession>
<evidence type="ECO:0000313" key="1">
    <source>
        <dbReference type="EMBL" id="PNT67690.1"/>
    </source>
</evidence>